<evidence type="ECO:0000313" key="1">
    <source>
        <dbReference type="EMBL" id="CAG2200264.1"/>
    </source>
</evidence>
<organism evidence="1 2">
    <name type="scientific">Mytilus edulis</name>
    <name type="common">Blue mussel</name>
    <dbReference type="NCBI Taxonomy" id="6550"/>
    <lineage>
        <taxon>Eukaryota</taxon>
        <taxon>Metazoa</taxon>
        <taxon>Spiralia</taxon>
        <taxon>Lophotrochozoa</taxon>
        <taxon>Mollusca</taxon>
        <taxon>Bivalvia</taxon>
        <taxon>Autobranchia</taxon>
        <taxon>Pteriomorphia</taxon>
        <taxon>Mytilida</taxon>
        <taxon>Mytiloidea</taxon>
        <taxon>Mytilidae</taxon>
        <taxon>Mytilinae</taxon>
        <taxon>Mytilus</taxon>
    </lineage>
</organism>
<evidence type="ECO:0000313" key="2">
    <source>
        <dbReference type="Proteomes" id="UP000683360"/>
    </source>
</evidence>
<dbReference type="AlphaFoldDB" id="A0A8S3R0Y9"/>
<accession>A0A8S3R0Y9</accession>
<dbReference type="Proteomes" id="UP000683360">
    <property type="component" value="Unassembled WGS sequence"/>
</dbReference>
<reference evidence="1" key="1">
    <citation type="submission" date="2021-03" db="EMBL/GenBank/DDBJ databases">
        <authorList>
            <person name="Bekaert M."/>
        </authorList>
    </citation>
    <scope>NUCLEOTIDE SEQUENCE</scope>
</reference>
<keyword evidence="2" id="KW-1185">Reference proteome</keyword>
<proteinExistence type="predicted"/>
<gene>
    <name evidence="1" type="ORF">MEDL_14931</name>
</gene>
<sequence>MHHQHNSILSYTTNTTKTNYTLLTQLPSHHTPPTQLNLDFTTNTTKTNYTLPTQLQSHHTLPTQLRPIIHHNTTTISSYTTNTTKINYTLPTQLPSHYTPLTQLPSHYTPYALSIIHDHLLPSHHTSPTQLRPTPYHQDKFTTNYSSYTTNTILPPIIHHQHN</sequence>
<protein>
    <submittedName>
        <fullName evidence="1">Uncharacterized protein</fullName>
    </submittedName>
</protein>
<comment type="caution">
    <text evidence="1">The sequence shown here is derived from an EMBL/GenBank/DDBJ whole genome shotgun (WGS) entry which is preliminary data.</text>
</comment>
<dbReference type="EMBL" id="CAJPWZ010000740">
    <property type="protein sequence ID" value="CAG2200264.1"/>
    <property type="molecule type" value="Genomic_DNA"/>
</dbReference>
<name>A0A8S3R0Y9_MYTED</name>